<dbReference type="InterPro" id="IPR016169">
    <property type="entry name" value="FAD-bd_PCMH_sub2"/>
</dbReference>
<dbReference type="AlphaFoldDB" id="A0A1I3RD36"/>
<keyword evidence="4" id="KW-0274">FAD</keyword>
<dbReference type="Proteomes" id="UP000199630">
    <property type="component" value="Unassembled WGS sequence"/>
</dbReference>
<sequence>MTALPLIDPQTFETLKDALRAALPEAAVITNPDRLAALLAEERALFEGNATFAVAPATTEELSIAARLCHAHGVPMVPQGGNTGLVGGAVAKGGEVLISMTRMNRIRAVDPVNYTMTVEAGAVLADIQNAAAAEGCLFPLSLGAEGSCTIGGNIASNAGGIGVLKYGNARELTLGLEVVLPDGRIWNGMRPLLKDNSGFALKHLFIGSEGSVGFVTAAILKLFPAPAEVQTAFCALPSPEAALGLLSLARRLSGDQVTAFELLSDFACGIVCDHAGGVFPLSERAPWYAVVELSTSREGSDLREVFETILEQGFENGLIEDAVVAETLDQRDRLWALRERTPEAQKRAGGSIKHDISVPVSDIPAFIAEATQAVENYMPGIHPCAFGHVGDGNVHFNFTQPDGMDKQAFLEHWDPINEIVYPIAMSFNGSISAEHGVGLLKADEISAYRPEIETELNHRLKAALDPAGLMNPGKFVGNVKSQNQS</sequence>
<dbReference type="GO" id="GO:0003824">
    <property type="term" value="F:catalytic activity"/>
    <property type="evidence" value="ECO:0007669"/>
    <property type="project" value="InterPro"/>
</dbReference>
<dbReference type="InterPro" id="IPR051264">
    <property type="entry name" value="FAD-oxidored/transferase_4"/>
</dbReference>
<accession>A0A1I3RD36</accession>
<comment type="cofactor">
    <cofactor evidence="1">
        <name>FAD</name>
        <dbReference type="ChEBI" id="CHEBI:57692"/>
    </cofactor>
</comment>
<dbReference type="SUPFAM" id="SSF55103">
    <property type="entry name" value="FAD-linked oxidases, C-terminal domain"/>
    <property type="match status" value="1"/>
</dbReference>
<evidence type="ECO:0000256" key="3">
    <source>
        <dbReference type="ARBA" id="ARBA00022630"/>
    </source>
</evidence>
<dbReference type="InterPro" id="IPR016167">
    <property type="entry name" value="FAD-bd_PCMH_sub1"/>
</dbReference>
<dbReference type="InterPro" id="IPR016171">
    <property type="entry name" value="Vanillyl_alc_oxidase_C-sub2"/>
</dbReference>
<comment type="similarity">
    <text evidence="2">Belongs to the FAD-binding oxidoreductase/transferase type 4 family.</text>
</comment>
<dbReference type="GO" id="GO:0071949">
    <property type="term" value="F:FAD binding"/>
    <property type="evidence" value="ECO:0007669"/>
    <property type="project" value="InterPro"/>
</dbReference>
<dbReference type="RefSeq" id="WP_090060673.1">
    <property type="nucleotide sequence ID" value="NZ_FORH01000003.1"/>
</dbReference>
<protein>
    <submittedName>
        <fullName evidence="6">4-phosphoerythronate dehydrogenase (FAD-dependent)</fullName>
    </submittedName>
</protein>
<dbReference type="FunFam" id="1.10.45.10:FF:000001">
    <property type="entry name" value="D-lactate dehydrogenase mitochondrial"/>
    <property type="match status" value="1"/>
</dbReference>
<evidence type="ECO:0000256" key="1">
    <source>
        <dbReference type="ARBA" id="ARBA00001974"/>
    </source>
</evidence>
<dbReference type="SUPFAM" id="SSF56176">
    <property type="entry name" value="FAD-binding/transporter-associated domain-like"/>
    <property type="match status" value="1"/>
</dbReference>
<evidence type="ECO:0000256" key="4">
    <source>
        <dbReference type="ARBA" id="ARBA00022827"/>
    </source>
</evidence>
<dbReference type="InterPro" id="IPR004113">
    <property type="entry name" value="FAD-bd_oxidored_4_C"/>
</dbReference>
<keyword evidence="3" id="KW-0285">Flavoprotein</keyword>
<dbReference type="Gene3D" id="3.30.465.10">
    <property type="match status" value="1"/>
</dbReference>
<dbReference type="Gene3D" id="3.30.70.2740">
    <property type="match status" value="1"/>
</dbReference>
<dbReference type="Pfam" id="PF01565">
    <property type="entry name" value="FAD_binding_4"/>
    <property type="match status" value="1"/>
</dbReference>
<dbReference type="STRING" id="588602.SAMN04487991_2146"/>
<dbReference type="InterPro" id="IPR036318">
    <property type="entry name" value="FAD-bd_PCMH-like_sf"/>
</dbReference>
<evidence type="ECO:0000313" key="7">
    <source>
        <dbReference type="Proteomes" id="UP000199630"/>
    </source>
</evidence>
<evidence type="ECO:0000256" key="2">
    <source>
        <dbReference type="ARBA" id="ARBA00008000"/>
    </source>
</evidence>
<keyword evidence="7" id="KW-1185">Reference proteome</keyword>
<evidence type="ECO:0000313" key="6">
    <source>
        <dbReference type="EMBL" id="SFJ43227.1"/>
    </source>
</evidence>
<dbReference type="GO" id="GO:0022904">
    <property type="term" value="P:respiratory electron transport chain"/>
    <property type="evidence" value="ECO:0007669"/>
    <property type="project" value="TreeGrafter"/>
</dbReference>
<feature type="domain" description="FAD-binding PCMH-type" evidence="5">
    <location>
        <begin position="46"/>
        <end position="225"/>
    </location>
</feature>
<dbReference type="InterPro" id="IPR006094">
    <property type="entry name" value="Oxid_FAD_bind_N"/>
</dbReference>
<evidence type="ECO:0000259" key="5">
    <source>
        <dbReference type="PROSITE" id="PS51387"/>
    </source>
</evidence>
<dbReference type="Gene3D" id="1.10.45.10">
    <property type="entry name" value="Vanillyl-alcohol Oxidase, Chain A, domain 4"/>
    <property type="match status" value="1"/>
</dbReference>
<name>A0A1I3RD36_9RHOB</name>
<dbReference type="PANTHER" id="PTHR43716:SF2">
    <property type="entry name" value="BLL6224 PROTEIN"/>
    <property type="match status" value="1"/>
</dbReference>
<gene>
    <name evidence="6" type="ORF">SAMN04487991_2146</name>
</gene>
<dbReference type="Pfam" id="PF02913">
    <property type="entry name" value="FAD-oxidase_C"/>
    <property type="match status" value="1"/>
</dbReference>
<organism evidence="6 7">
    <name type="scientific">Celeribacter neptunius</name>
    <dbReference type="NCBI Taxonomy" id="588602"/>
    <lineage>
        <taxon>Bacteria</taxon>
        <taxon>Pseudomonadati</taxon>
        <taxon>Pseudomonadota</taxon>
        <taxon>Alphaproteobacteria</taxon>
        <taxon>Rhodobacterales</taxon>
        <taxon>Roseobacteraceae</taxon>
        <taxon>Celeribacter</taxon>
    </lineage>
</organism>
<dbReference type="Gene3D" id="3.30.70.2190">
    <property type="match status" value="1"/>
</dbReference>
<dbReference type="InterPro" id="IPR016164">
    <property type="entry name" value="FAD-linked_Oxase-like_C"/>
</dbReference>
<dbReference type="PROSITE" id="PS51387">
    <property type="entry name" value="FAD_PCMH"/>
    <property type="match status" value="1"/>
</dbReference>
<dbReference type="PANTHER" id="PTHR43716">
    <property type="entry name" value="D-2-HYDROXYGLUTARATE DEHYDROGENASE, MITOCHONDRIAL"/>
    <property type="match status" value="1"/>
</dbReference>
<dbReference type="Gene3D" id="3.30.43.10">
    <property type="entry name" value="Uridine Diphospho-n-acetylenolpyruvylglucosamine Reductase, domain 2"/>
    <property type="match status" value="1"/>
</dbReference>
<reference evidence="7" key="1">
    <citation type="submission" date="2016-10" db="EMBL/GenBank/DDBJ databases">
        <authorList>
            <person name="Varghese N."/>
            <person name="Submissions S."/>
        </authorList>
    </citation>
    <scope>NUCLEOTIDE SEQUENCE [LARGE SCALE GENOMIC DNA]</scope>
    <source>
        <strain evidence="7">DSM 26471</strain>
    </source>
</reference>
<dbReference type="OrthoDB" id="9811557at2"/>
<proteinExistence type="inferred from homology"/>
<dbReference type="EMBL" id="FORH01000003">
    <property type="protein sequence ID" value="SFJ43227.1"/>
    <property type="molecule type" value="Genomic_DNA"/>
</dbReference>
<dbReference type="InterPro" id="IPR016166">
    <property type="entry name" value="FAD-bd_PCMH"/>
</dbReference>